<evidence type="ECO:0000256" key="4">
    <source>
        <dbReference type="ARBA" id="ARBA00022853"/>
    </source>
</evidence>
<reference evidence="9" key="1">
    <citation type="journal article" date="2015" name="Nat. Plants">
        <title>Genome expansion of Arabis alpina linked with retrotransposition and reduced symmetric DNA methylation.</title>
        <authorList>
            <person name="Willing E.M."/>
            <person name="Rawat V."/>
            <person name="Mandakova T."/>
            <person name="Maumus F."/>
            <person name="James G.V."/>
            <person name="Nordstroem K.J."/>
            <person name="Becker C."/>
            <person name="Warthmann N."/>
            <person name="Chica C."/>
            <person name="Szarzynska B."/>
            <person name="Zytnicki M."/>
            <person name="Albani M.C."/>
            <person name="Kiefer C."/>
            <person name="Bergonzi S."/>
            <person name="Castaings L."/>
            <person name="Mateos J.L."/>
            <person name="Berns M.C."/>
            <person name="Bujdoso N."/>
            <person name="Piofczyk T."/>
            <person name="de Lorenzo L."/>
            <person name="Barrero-Sicilia C."/>
            <person name="Mateos I."/>
            <person name="Piednoel M."/>
            <person name="Hagmann J."/>
            <person name="Chen-Min-Tao R."/>
            <person name="Iglesias-Fernandez R."/>
            <person name="Schuster S.C."/>
            <person name="Alonso-Blanco C."/>
            <person name="Roudier F."/>
            <person name="Carbonero P."/>
            <person name="Paz-Ares J."/>
            <person name="Davis S.J."/>
            <person name="Pecinka A."/>
            <person name="Quesneville H."/>
            <person name="Colot V."/>
            <person name="Lysak M.A."/>
            <person name="Weigel D."/>
            <person name="Coupland G."/>
            <person name="Schneeberger K."/>
        </authorList>
    </citation>
    <scope>NUCLEOTIDE SEQUENCE [LARGE SCALE GENOMIC DNA]</scope>
    <source>
        <strain evidence="9">cv. Pajares</strain>
    </source>
</reference>
<dbReference type="AlphaFoldDB" id="A0A087GI29"/>
<keyword evidence="4" id="KW-0156">Chromatin regulator</keyword>
<dbReference type="Gene3D" id="2.130.10.10">
    <property type="entry name" value="YVTN repeat-like/Quinoprotein amine dehydrogenase"/>
    <property type="match status" value="1"/>
</dbReference>
<dbReference type="Gramene" id="KFK29531">
    <property type="protein sequence ID" value="KFK29531"/>
    <property type="gene ID" value="AALP_AA7G146400"/>
</dbReference>
<evidence type="ECO:0000256" key="5">
    <source>
        <dbReference type="PROSITE-ProRule" id="PRU00221"/>
    </source>
</evidence>
<evidence type="ECO:0000313" key="9">
    <source>
        <dbReference type="Proteomes" id="UP000029120"/>
    </source>
</evidence>
<keyword evidence="2 5" id="KW-0853">WD repeat</keyword>
<dbReference type="PROSITE" id="PS50294">
    <property type="entry name" value="WD_REPEATS_REGION"/>
    <property type="match status" value="2"/>
</dbReference>
<accession>A0A087GI29</accession>
<evidence type="ECO:0000313" key="8">
    <source>
        <dbReference type="EMBL" id="KFK29531.1"/>
    </source>
</evidence>
<dbReference type="GO" id="GO:0010629">
    <property type="term" value="P:negative regulation of gene expression"/>
    <property type="evidence" value="ECO:0007669"/>
    <property type="project" value="EnsemblPlants"/>
</dbReference>
<feature type="domain" description="Histone-binding protein RBBP4-like N-terminal" evidence="7">
    <location>
        <begin position="46"/>
        <end position="112"/>
    </location>
</feature>
<dbReference type="PROSITE" id="PS50082">
    <property type="entry name" value="WD_REPEATS_2"/>
    <property type="match status" value="2"/>
</dbReference>
<sequence length="444" mass="49452">MESEVGATVTVPKKRGRKPKSNGESQSPFSQKQSSTEKNLRPIVDDKYYQWKTLVPILYDSLDTYNLVWPSLSCRWGPQLEQAASKNQQHLYLSKQTNGSVPNTLVIANCEAVKRQGDEEACSLFVKKYKTIIHPGEVNRIRELPQNSKIVATHTDSPDVLIWDTETQPNRHAVRGAPNSRPDLILTGHQDTAEFALAMCSTEPFVLSGGRDKSVVLWSIQDHITTAATESKSPGSSIKQNGEVFCSVGDDYCLILWDARTGMDPAMKVEKVHDADVHCVDWNPHDNNLILTGSADNTVRVFDRRNMTSNGVGSPIYKFEGHNAAVLCVQWSPDKSSVFGSSAEDGLLNIWDYDKVGKKSVRAPETPDGLFFQHAGHRDKVVDFHWNVLEPWTIVSVSDNCKSSGGGGTLQIWRMSDLIYRPADEVLTELNKFRSHVLLCASRP</sequence>
<organism evidence="8 9">
    <name type="scientific">Arabis alpina</name>
    <name type="common">Alpine rock-cress</name>
    <dbReference type="NCBI Taxonomy" id="50452"/>
    <lineage>
        <taxon>Eukaryota</taxon>
        <taxon>Viridiplantae</taxon>
        <taxon>Streptophyta</taxon>
        <taxon>Embryophyta</taxon>
        <taxon>Tracheophyta</taxon>
        <taxon>Spermatophyta</taxon>
        <taxon>Magnoliopsida</taxon>
        <taxon>eudicotyledons</taxon>
        <taxon>Gunneridae</taxon>
        <taxon>Pentapetalae</taxon>
        <taxon>rosids</taxon>
        <taxon>malvids</taxon>
        <taxon>Brassicales</taxon>
        <taxon>Brassicaceae</taxon>
        <taxon>Arabideae</taxon>
        <taxon>Arabis</taxon>
    </lineage>
</organism>
<evidence type="ECO:0000256" key="6">
    <source>
        <dbReference type="SAM" id="MobiDB-lite"/>
    </source>
</evidence>
<feature type="compositionally biased region" description="Polar residues" evidence="6">
    <location>
        <begin position="22"/>
        <end position="37"/>
    </location>
</feature>
<dbReference type="OrthoDB" id="427795at2759"/>
<dbReference type="InterPro" id="IPR001680">
    <property type="entry name" value="WD40_rpt"/>
</dbReference>
<name>A0A087GI29_ARAAL</name>
<dbReference type="OMA" id="HQPRSTE"/>
<evidence type="ECO:0000256" key="3">
    <source>
        <dbReference type="ARBA" id="ARBA00022737"/>
    </source>
</evidence>
<dbReference type="InterPro" id="IPR050459">
    <property type="entry name" value="WD_repeat_RBAP46/RBAP48/MSI1"/>
</dbReference>
<dbReference type="Proteomes" id="UP000029120">
    <property type="component" value="Chromosome 7"/>
</dbReference>
<keyword evidence="9" id="KW-1185">Reference proteome</keyword>
<evidence type="ECO:0000259" key="7">
    <source>
        <dbReference type="Pfam" id="PF12265"/>
    </source>
</evidence>
<feature type="repeat" description="WD" evidence="5">
    <location>
        <begin position="270"/>
        <end position="303"/>
    </location>
</feature>
<dbReference type="GO" id="GO:0040029">
    <property type="term" value="P:epigenetic regulation of gene expression"/>
    <property type="evidence" value="ECO:0007669"/>
    <property type="project" value="EnsemblPlants"/>
</dbReference>
<dbReference type="InterPro" id="IPR036322">
    <property type="entry name" value="WD40_repeat_dom_sf"/>
</dbReference>
<keyword evidence="3" id="KW-0677">Repeat</keyword>
<dbReference type="InterPro" id="IPR022052">
    <property type="entry name" value="Histone-bd_RBBP4-like_N"/>
</dbReference>
<dbReference type="GO" id="GO:0035098">
    <property type="term" value="C:ESC/E(Z) complex"/>
    <property type="evidence" value="ECO:0007669"/>
    <property type="project" value="EnsemblPlants"/>
</dbReference>
<dbReference type="eggNOG" id="KOG0264">
    <property type="taxonomic scope" value="Eukaryota"/>
</dbReference>
<evidence type="ECO:0000256" key="1">
    <source>
        <dbReference type="ARBA" id="ARBA00009341"/>
    </source>
</evidence>
<comment type="similarity">
    <text evidence="1">Belongs to the WD repeat RBAP46/RBAP48/MSI1 family.</text>
</comment>
<gene>
    <name evidence="8" type="ordered locus">AALP_Aa7g146400</name>
</gene>
<feature type="repeat" description="WD" evidence="5">
    <location>
        <begin position="319"/>
        <end position="352"/>
    </location>
</feature>
<dbReference type="SMART" id="SM00320">
    <property type="entry name" value="WD40"/>
    <property type="match status" value="6"/>
</dbReference>
<dbReference type="InterPro" id="IPR015943">
    <property type="entry name" value="WD40/YVTN_repeat-like_dom_sf"/>
</dbReference>
<dbReference type="Pfam" id="PF12265">
    <property type="entry name" value="CAF1C_H4-bd"/>
    <property type="match status" value="1"/>
</dbReference>
<protein>
    <recommendedName>
        <fullName evidence="7">Histone-binding protein RBBP4-like N-terminal domain-containing protein</fullName>
    </recommendedName>
</protein>
<proteinExistence type="inferred from homology"/>
<dbReference type="EMBL" id="CM002875">
    <property type="protein sequence ID" value="KFK29531.1"/>
    <property type="molecule type" value="Genomic_DNA"/>
</dbReference>
<dbReference type="SUPFAM" id="SSF50978">
    <property type="entry name" value="WD40 repeat-like"/>
    <property type="match status" value="1"/>
</dbReference>
<dbReference type="GO" id="GO:0006355">
    <property type="term" value="P:regulation of DNA-templated transcription"/>
    <property type="evidence" value="ECO:0007669"/>
    <property type="project" value="EnsemblPlants"/>
</dbReference>
<feature type="region of interest" description="Disordered" evidence="6">
    <location>
        <begin position="1"/>
        <end position="38"/>
    </location>
</feature>
<dbReference type="PANTHER" id="PTHR22850">
    <property type="entry name" value="WD40 REPEAT FAMILY"/>
    <property type="match status" value="1"/>
</dbReference>
<dbReference type="Pfam" id="PF00400">
    <property type="entry name" value="WD40"/>
    <property type="match status" value="3"/>
</dbReference>
<evidence type="ECO:0000256" key="2">
    <source>
        <dbReference type="ARBA" id="ARBA00022574"/>
    </source>
</evidence>